<keyword evidence="3" id="KW-0496">Mitochondrion</keyword>
<dbReference type="InterPro" id="IPR057352">
    <property type="entry name" value="TPR_TmcB/C"/>
</dbReference>
<proteinExistence type="predicted"/>
<keyword evidence="1" id="KW-1133">Transmembrane helix</keyword>
<evidence type="ECO:0000313" key="3">
    <source>
        <dbReference type="EMBL" id="SPQ96152.1"/>
    </source>
</evidence>
<feature type="transmembrane region" description="Helical" evidence="1">
    <location>
        <begin position="113"/>
        <end position="134"/>
    </location>
</feature>
<evidence type="ECO:0000256" key="1">
    <source>
        <dbReference type="SAM" id="Phobius"/>
    </source>
</evidence>
<dbReference type="AlphaFoldDB" id="A0A3P3Y7K3"/>
<evidence type="ECO:0000313" key="4">
    <source>
        <dbReference type="Proteomes" id="UP000290189"/>
    </source>
</evidence>
<feature type="transmembrane region" description="Helical" evidence="1">
    <location>
        <begin position="288"/>
        <end position="310"/>
    </location>
</feature>
<feature type="transmembrane region" description="Helical" evidence="1">
    <location>
        <begin position="187"/>
        <end position="212"/>
    </location>
</feature>
<sequence length="846" mass="91575">MANSVVSFASRHTGLNDAAADSDSFDVASSGVGRWKDNARRNVDGFIRLLNDAPPMTSSPAISVLVTSIEYLQLLSLLFLADDPIGWRGSAARAFGPVIGASRLDMITDRPSIALAWTVQVAIVAVAIIAPMAGSRHRRKVAIGAAATTVIAGVSHMATTILFVPIICILINSTACGSAASCYEAQHIAVVTGAMITLIVFSAYSVTIVAIVFEQRPLKSQITAGPHRTANIARVILILTTAIMLGMGQSLPVAVVITFLLAITLQAIFVAYLFAMTLPYYSIRYAQFTAACAWIVAWAATCKLVNAFTSGASSDAGAFVAFVAGIPLIAFAAVLISEVRRSAVATRAPAQLKSALEFEMKIRLLLQYDGDHDKLAEAEQLWTDALSRFPNSVSMYMYRGAFYQHRMHRPFLALKMYSKAASISKVILDQILCRRGMDSVAETQESSEGTHVLRFESNLALARKQDAEATNTLISFWDEVGQDTPNVVQLRLLMGKMSEEMSKTETLYESVFDSFSDDIYSLRAYAGFMLYVVKDTTRGNELLEQANALEDAVSKQTTSASRIQGGSKGAANEAVVLLSVDDGDLGAIVNISAKACTMIGRVKSDLVRRHFAMVTPLAFHKRIVDLFETLAENMDTESFDTGQRLPMLHASGALLVATLSLKCVVDDERLHILGTICPEPDANAVAMGALRLDLLLSIVIACAAGVAMHTWTASLLASWTSNLIAIDNVGMLRYLDVSIAMMVYAFKSGKTGSRQTLASLGDEMNLVGNAMFADRFNWGSEQRRLAFGTSLSVEKLINGTVVIQQSTQWDATRTAALYARMIANEANVSDRHSFFLLNNYRGKLDV</sequence>
<feature type="transmembrane region" description="Helical" evidence="1">
    <location>
        <begin position="316"/>
        <end position="337"/>
    </location>
</feature>
<dbReference type="Proteomes" id="UP000290189">
    <property type="component" value="Unassembled WGS sequence"/>
</dbReference>
<keyword evidence="1" id="KW-0812">Transmembrane</keyword>
<dbReference type="EMBL" id="OVEO01000005">
    <property type="protein sequence ID" value="SPQ96152.1"/>
    <property type="molecule type" value="Genomic_DNA"/>
</dbReference>
<evidence type="ECO:0000259" key="2">
    <source>
        <dbReference type="Pfam" id="PF25474"/>
    </source>
</evidence>
<accession>A0A3P3Y7K3</accession>
<geneLocation type="mitochondrion" evidence="3"/>
<reference evidence="3 4" key="1">
    <citation type="submission" date="2018-03" db="EMBL/GenBank/DDBJ databases">
        <authorList>
            <person name="Fogelqvist J."/>
        </authorList>
    </citation>
    <scope>NUCLEOTIDE SEQUENCE [LARGE SCALE GENOMIC DNA]</scope>
</reference>
<feature type="transmembrane region" description="Helical" evidence="1">
    <location>
        <begin position="254"/>
        <end position="276"/>
    </location>
</feature>
<dbReference type="PANTHER" id="PTHR31600:SF2">
    <property type="entry name" value="GAMETE ENRICHED GENE 10 PROTEIN-RELATED"/>
    <property type="match status" value="1"/>
</dbReference>
<feature type="transmembrane region" description="Helical" evidence="1">
    <location>
        <begin position="723"/>
        <end position="746"/>
    </location>
</feature>
<dbReference type="PANTHER" id="PTHR31600">
    <property type="entry name" value="TINY MACROCYSTS PROTEIN B-RELATED"/>
    <property type="match status" value="1"/>
</dbReference>
<dbReference type="Gene3D" id="3.30.450.20">
    <property type="entry name" value="PAS domain"/>
    <property type="match status" value="1"/>
</dbReference>
<keyword evidence="1" id="KW-0472">Membrane</keyword>
<gene>
    <name evidence="3" type="ORF">PLBR_LOCUS3367</name>
</gene>
<name>A0A3P3Y7K3_PLABS</name>
<protein>
    <recommendedName>
        <fullName evidence="2">TmcB/TmcC TPR repeats domain-containing protein</fullName>
    </recommendedName>
</protein>
<feature type="transmembrane region" description="Helical" evidence="1">
    <location>
        <begin position="694"/>
        <end position="717"/>
    </location>
</feature>
<feature type="domain" description="TmcB/TmcC TPR repeats" evidence="2">
    <location>
        <begin position="451"/>
        <end position="555"/>
    </location>
</feature>
<dbReference type="Pfam" id="PF25474">
    <property type="entry name" value="TPR_TmcB"/>
    <property type="match status" value="1"/>
</dbReference>
<feature type="transmembrane region" description="Helical" evidence="1">
    <location>
        <begin position="232"/>
        <end position="248"/>
    </location>
</feature>
<organism evidence="3 4">
    <name type="scientific">Plasmodiophora brassicae</name>
    <name type="common">Clubroot disease agent</name>
    <dbReference type="NCBI Taxonomy" id="37360"/>
    <lineage>
        <taxon>Eukaryota</taxon>
        <taxon>Sar</taxon>
        <taxon>Rhizaria</taxon>
        <taxon>Endomyxa</taxon>
        <taxon>Phytomyxea</taxon>
        <taxon>Plasmodiophorida</taxon>
        <taxon>Plasmodiophoridae</taxon>
        <taxon>Plasmodiophora</taxon>
    </lineage>
</organism>
<feature type="transmembrane region" description="Helical" evidence="1">
    <location>
        <begin position="141"/>
        <end position="167"/>
    </location>
</feature>
<dbReference type="InterPro" id="IPR052994">
    <property type="entry name" value="Tiny_macrocysts_regulators"/>
</dbReference>